<organism evidence="7 8">
    <name type="scientific">Kordia antarctica</name>
    <dbReference type="NCBI Taxonomy" id="1218801"/>
    <lineage>
        <taxon>Bacteria</taxon>
        <taxon>Pseudomonadati</taxon>
        <taxon>Bacteroidota</taxon>
        <taxon>Flavobacteriia</taxon>
        <taxon>Flavobacteriales</taxon>
        <taxon>Flavobacteriaceae</taxon>
        <taxon>Kordia</taxon>
    </lineage>
</organism>
<comment type="subcellular location">
    <subcellularLocation>
        <location evidence="1">Membrane</location>
        <topology evidence="1">Multi-pass membrane protein</topology>
    </subcellularLocation>
</comment>
<sequence length="118" mass="13260">MSTLQLISLCAMSFLYCFAGISHFWKPKVFLSITPKWVPSPERVNIIVGIIEIVLGISLLFEATRSAAAIGIIALLIAVFPANIRHFQKSRKKGKLVIPTMIRLPLQLVLIYWAYSFV</sequence>
<dbReference type="Pfam" id="PF07291">
    <property type="entry name" value="MauE"/>
    <property type="match status" value="1"/>
</dbReference>
<protein>
    <recommendedName>
        <fullName evidence="6">Methylamine utilisation protein MauE domain-containing protein</fullName>
    </recommendedName>
</protein>
<dbReference type="EMBL" id="CP019288">
    <property type="protein sequence ID" value="QHI34689.1"/>
    <property type="molecule type" value="Genomic_DNA"/>
</dbReference>
<accession>A0A7L4ZDM7</accession>
<dbReference type="InterPro" id="IPR009908">
    <property type="entry name" value="Methylamine_util_MauE"/>
</dbReference>
<dbReference type="Proteomes" id="UP000464657">
    <property type="component" value="Chromosome"/>
</dbReference>
<evidence type="ECO:0000259" key="6">
    <source>
        <dbReference type="Pfam" id="PF07291"/>
    </source>
</evidence>
<dbReference type="GO" id="GO:0016020">
    <property type="term" value="C:membrane"/>
    <property type="evidence" value="ECO:0007669"/>
    <property type="project" value="UniProtKB-SubCell"/>
</dbReference>
<evidence type="ECO:0000256" key="4">
    <source>
        <dbReference type="ARBA" id="ARBA00023136"/>
    </source>
</evidence>
<keyword evidence="4 5" id="KW-0472">Membrane</keyword>
<dbReference type="PANTHER" id="PTHR36974:SF1">
    <property type="entry name" value="DOXX FAMILY MEMBRANE PROTEIN"/>
    <property type="match status" value="1"/>
</dbReference>
<keyword evidence="3 5" id="KW-1133">Transmembrane helix</keyword>
<feature type="transmembrane region" description="Helical" evidence="5">
    <location>
        <begin position="6"/>
        <end position="24"/>
    </location>
</feature>
<dbReference type="OrthoDB" id="327939at2"/>
<feature type="domain" description="Methylamine utilisation protein MauE" evidence="6">
    <location>
        <begin position="2"/>
        <end position="79"/>
    </location>
</feature>
<evidence type="ECO:0000256" key="3">
    <source>
        <dbReference type="ARBA" id="ARBA00022989"/>
    </source>
</evidence>
<dbReference type="KEGG" id="kan:IMCC3317_00320"/>
<dbReference type="AlphaFoldDB" id="A0A7L4ZDM7"/>
<feature type="transmembrane region" description="Helical" evidence="5">
    <location>
        <begin position="67"/>
        <end position="84"/>
    </location>
</feature>
<evidence type="ECO:0000313" key="8">
    <source>
        <dbReference type="Proteomes" id="UP000464657"/>
    </source>
</evidence>
<evidence type="ECO:0000256" key="1">
    <source>
        <dbReference type="ARBA" id="ARBA00004141"/>
    </source>
</evidence>
<evidence type="ECO:0000313" key="7">
    <source>
        <dbReference type="EMBL" id="QHI34689.1"/>
    </source>
</evidence>
<dbReference type="PANTHER" id="PTHR36974">
    <property type="entry name" value="MEMBRANE PROTEIN-RELATED"/>
    <property type="match status" value="1"/>
</dbReference>
<evidence type="ECO:0000256" key="5">
    <source>
        <dbReference type="SAM" id="Phobius"/>
    </source>
</evidence>
<dbReference type="RefSeq" id="WP_160127485.1">
    <property type="nucleotide sequence ID" value="NZ_CP019288.1"/>
</dbReference>
<dbReference type="GO" id="GO:0030416">
    <property type="term" value="P:methylamine metabolic process"/>
    <property type="evidence" value="ECO:0007669"/>
    <property type="project" value="InterPro"/>
</dbReference>
<reference evidence="7 8" key="1">
    <citation type="journal article" date="2013" name="Int. J. Syst. Evol. Microbiol.">
        <title>Kordia antarctica sp. nov., isolated from Antarctic seawater.</title>
        <authorList>
            <person name="Baek K."/>
            <person name="Choi A."/>
            <person name="Kang I."/>
            <person name="Lee K."/>
            <person name="Cho J.C."/>
        </authorList>
    </citation>
    <scope>NUCLEOTIDE SEQUENCE [LARGE SCALE GENOMIC DNA]</scope>
    <source>
        <strain evidence="7 8">IMCC3317</strain>
    </source>
</reference>
<name>A0A7L4ZDM7_9FLAO</name>
<feature type="transmembrane region" description="Helical" evidence="5">
    <location>
        <begin position="96"/>
        <end position="115"/>
    </location>
</feature>
<keyword evidence="8" id="KW-1185">Reference proteome</keyword>
<keyword evidence="2 5" id="KW-0812">Transmembrane</keyword>
<feature type="transmembrane region" description="Helical" evidence="5">
    <location>
        <begin position="44"/>
        <end position="61"/>
    </location>
</feature>
<proteinExistence type="predicted"/>
<gene>
    <name evidence="7" type="ORF">IMCC3317_00320</name>
</gene>
<evidence type="ECO:0000256" key="2">
    <source>
        <dbReference type="ARBA" id="ARBA00022692"/>
    </source>
</evidence>